<gene>
    <name evidence="1" type="ORF">EYF80_062833</name>
</gene>
<name>A0A4Z2EEV5_9TELE</name>
<organism evidence="1 2">
    <name type="scientific">Liparis tanakae</name>
    <name type="common">Tanaka's snailfish</name>
    <dbReference type="NCBI Taxonomy" id="230148"/>
    <lineage>
        <taxon>Eukaryota</taxon>
        <taxon>Metazoa</taxon>
        <taxon>Chordata</taxon>
        <taxon>Craniata</taxon>
        <taxon>Vertebrata</taxon>
        <taxon>Euteleostomi</taxon>
        <taxon>Actinopterygii</taxon>
        <taxon>Neopterygii</taxon>
        <taxon>Teleostei</taxon>
        <taxon>Neoteleostei</taxon>
        <taxon>Acanthomorphata</taxon>
        <taxon>Eupercaria</taxon>
        <taxon>Perciformes</taxon>
        <taxon>Cottioidei</taxon>
        <taxon>Cottales</taxon>
        <taxon>Liparidae</taxon>
        <taxon>Liparis</taxon>
    </lineage>
</organism>
<evidence type="ECO:0000313" key="2">
    <source>
        <dbReference type="Proteomes" id="UP000314294"/>
    </source>
</evidence>
<protein>
    <submittedName>
        <fullName evidence="1">Uncharacterized protein</fullName>
    </submittedName>
</protein>
<dbReference type="EMBL" id="SRLO01009035">
    <property type="protein sequence ID" value="TNN27024.1"/>
    <property type="molecule type" value="Genomic_DNA"/>
</dbReference>
<dbReference type="OrthoDB" id="10566136at2759"/>
<keyword evidence="2" id="KW-1185">Reference proteome</keyword>
<sequence length="130" mass="15163">MSCSAQALVTLVKARLRFSRFPKEPELSRRARRGTDWNKTSRVQMYESCRGARDYSILFSSGLAVPYKVLSSCSYMRRPTWVLSRVEMICSWVSLFSMMLYSSIRHRICTHTHTHTQAHTHTHTNNYPSK</sequence>
<reference evidence="1 2" key="1">
    <citation type="submission" date="2019-03" db="EMBL/GenBank/DDBJ databases">
        <title>First draft genome of Liparis tanakae, snailfish: a comprehensive survey of snailfish specific genes.</title>
        <authorList>
            <person name="Kim W."/>
            <person name="Song I."/>
            <person name="Jeong J.-H."/>
            <person name="Kim D."/>
            <person name="Kim S."/>
            <person name="Ryu S."/>
            <person name="Song J.Y."/>
            <person name="Lee S.K."/>
        </authorList>
    </citation>
    <scope>NUCLEOTIDE SEQUENCE [LARGE SCALE GENOMIC DNA]</scope>
    <source>
        <tissue evidence="1">Muscle</tissue>
    </source>
</reference>
<proteinExistence type="predicted"/>
<comment type="caution">
    <text evidence="1">The sequence shown here is derived from an EMBL/GenBank/DDBJ whole genome shotgun (WGS) entry which is preliminary data.</text>
</comment>
<evidence type="ECO:0000313" key="1">
    <source>
        <dbReference type="EMBL" id="TNN27024.1"/>
    </source>
</evidence>
<dbReference type="Proteomes" id="UP000314294">
    <property type="component" value="Unassembled WGS sequence"/>
</dbReference>
<dbReference type="AlphaFoldDB" id="A0A4Z2EEV5"/>
<accession>A0A4Z2EEV5</accession>